<dbReference type="PANTHER" id="PTHR33171:SF17">
    <property type="entry name" value="LARA-LIKE N-TERMINAL DOMAIN-CONTAINING PROTEIN"/>
    <property type="match status" value="1"/>
</dbReference>
<dbReference type="PANTHER" id="PTHR33171">
    <property type="entry name" value="LAR_N DOMAIN-CONTAINING PROTEIN"/>
    <property type="match status" value="1"/>
</dbReference>
<organism evidence="2">
    <name type="scientific">marine metagenome</name>
    <dbReference type="NCBI Taxonomy" id="408172"/>
    <lineage>
        <taxon>unclassified sequences</taxon>
        <taxon>metagenomes</taxon>
        <taxon>ecological metagenomes</taxon>
    </lineage>
</organism>
<accession>A0A382PM76</accession>
<dbReference type="Gene3D" id="3.40.50.11440">
    <property type="match status" value="1"/>
</dbReference>
<dbReference type="GO" id="GO:0050043">
    <property type="term" value="F:lactate racemase activity"/>
    <property type="evidence" value="ECO:0007669"/>
    <property type="project" value="InterPro"/>
</dbReference>
<sequence>MATYFAYGSQNTVITTEKKCELLHDLLLDQLGGIGGKILVVPPDITRLPSNAGELTKIIYQIWLETRGKQFDILPAIGTHTPMTKSQIKTMFGDLNQANYHDHNWRAGLSQLGQVPSHLVSEVSNGKVDYDISVAVNRRIVEGEYDLILSIGQVIPHEVAGMANGFKNILIGTGGQEMINKSHFLGAADGIERMLGRTNTSVRQIFNYA</sequence>
<evidence type="ECO:0000313" key="2">
    <source>
        <dbReference type="EMBL" id="SVC74474.1"/>
    </source>
</evidence>
<dbReference type="AlphaFoldDB" id="A0A382PM76"/>
<feature type="domain" description="LarA-like N-terminal" evidence="1">
    <location>
        <begin position="35"/>
        <end position="185"/>
    </location>
</feature>
<reference evidence="2" key="1">
    <citation type="submission" date="2018-05" db="EMBL/GenBank/DDBJ databases">
        <authorList>
            <person name="Lanie J.A."/>
            <person name="Ng W.-L."/>
            <person name="Kazmierczak K.M."/>
            <person name="Andrzejewski T.M."/>
            <person name="Davidsen T.M."/>
            <person name="Wayne K.J."/>
            <person name="Tettelin H."/>
            <person name="Glass J.I."/>
            <person name="Rusch D."/>
            <person name="Podicherti R."/>
            <person name="Tsui H.-C.T."/>
            <person name="Winkler M.E."/>
        </authorList>
    </citation>
    <scope>NUCLEOTIDE SEQUENCE</scope>
</reference>
<dbReference type="InterPro" id="IPR048068">
    <property type="entry name" value="LarA-like"/>
</dbReference>
<dbReference type="InterPro" id="IPR018657">
    <property type="entry name" value="LarA-like_N"/>
</dbReference>
<dbReference type="EMBL" id="UINC01108404">
    <property type="protein sequence ID" value="SVC74474.1"/>
    <property type="molecule type" value="Genomic_DNA"/>
</dbReference>
<feature type="non-terminal residue" evidence="2">
    <location>
        <position position="209"/>
    </location>
</feature>
<name>A0A382PM76_9ZZZZ</name>
<gene>
    <name evidence="2" type="ORF">METZ01_LOCUS327328</name>
</gene>
<evidence type="ECO:0000259" key="1">
    <source>
        <dbReference type="Pfam" id="PF09861"/>
    </source>
</evidence>
<proteinExistence type="predicted"/>
<dbReference type="Pfam" id="PF09861">
    <property type="entry name" value="Lar_N"/>
    <property type="match status" value="1"/>
</dbReference>
<protein>
    <recommendedName>
        <fullName evidence="1">LarA-like N-terminal domain-containing protein</fullName>
    </recommendedName>
</protein>